<evidence type="ECO:0000256" key="3">
    <source>
        <dbReference type="ARBA" id="ARBA00022692"/>
    </source>
</evidence>
<dbReference type="CDD" id="cd06662">
    <property type="entry name" value="SURF1"/>
    <property type="match status" value="1"/>
</dbReference>
<dbReference type="RefSeq" id="WP_142833768.1">
    <property type="nucleotide sequence ID" value="NZ_VFSV01000006.1"/>
</dbReference>
<dbReference type="Pfam" id="PF02104">
    <property type="entry name" value="SURF1"/>
    <property type="match status" value="1"/>
</dbReference>
<dbReference type="OrthoDB" id="6079986at2"/>
<keyword evidence="6" id="KW-1003">Cell membrane</keyword>
<sequence length="220" mass="23843">MRWISLVIIGLGGLAVLLSLGTWQVKRLDWKTDMLAEIEAAIDAPATELPDNPYPAQKYLPVEARGTISGEPLRVLISTVELGPAYRLIAPFDTGTRRVMVDLGAAPVAAEIALPTTPLTVTGNLHWPDEVDGYTPEPDLSENIWFARDVPAMAQALETEPTLIVARSLAPGIEGLTPLPVSTAGIPNDHLQYAITWFSIAVLWAGMTALLAWRMAKRTI</sequence>
<gene>
    <name evidence="7" type="ORF">FEV53_05260</name>
</gene>
<evidence type="ECO:0000256" key="5">
    <source>
        <dbReference type="ARBA" id="ARBA00023136"/>
    </source>
</evidence>
<evidence type="ECO:0000256" key="4">
    <source>
        <dbReference type="ARBA" id="ARBA00022989"/>
    </source>
</evidence>
<dbReference type="EMBL" id="VFSV01000006">
    <property type="protein sequence ID" value="TRD22467.1"/>
    <property type="molecule type" value="Genomic_DNA"/>
</dbReference>
<dbReference type="PANTHER" id="PTHR23427">
    <property type="entry name" value="SURFEIT LOCUS PROTEIN"/>
    <property type="match status" value="1"/>
</dbReference>
<protein>
    <recommendedName>
        <fullName evidence="6">SURF1-like protein</fullName>
    </recommendedName>
</protein>
<reference evidence="7 8" key="1">
    <citation type="submission" date="2019-06" db="EMBL/GenBank/DDBJ databases">
        <title>Paenimaribius caenipelagi gen. nov., sp. nov., isolated from a tidal flat.</title>
        <authorList>
            <person name="Yoon J.-H."/>
        </authorList>
    </citation>
    <scope>NUCLEOTIDE SEQUENCE [LARGE SCALE GENOMIC DNA]</scope>
    <source>
        <strain evidence="7 8">JBTF-M29</strain>
    </source>
</reference>
<dbReference type="PROSITE" id="PS50895">
    <property type="entry name" value="SURF1"/>
    <property type="match status" value="1"/>
</dbReference>
<comment type="caution">
    <text evidence="7">The sequence shown here is derived from an EMBL/GenBank/DDBJ whole genome shotgun (WGS) entry which is preliminary data.</text>
</comment>
<proteinExistence type="inferred from homology"/>
<evidence type="ECO:0000313" key="8">
    <source>
        <dbReference type="Proteomes" id="UP000318590"/>
    </source>
</evidence>
<keyword evidence="5 6" id="KW-0472">Membrane</keyword>
<evidence type="ECO:0000256" key="1">
    <source>
        <dbReference type="ARBA" id="ARBA00004370"/>
    </source>
</evidence>
<comment type="similarity">
    <text evidence="2 6">Belongs to the SURF1 family.</text>
</comment>
<dbReference type="AlphaFoldDB" id="A0A547Q7U5"/>
<comment type="caution">
    <text evidence="6">Lacks conserved residue(s) required for the propagation of feature annotation.</text>
</comment>
<dbReference type="GO" id="GO:0005886">
    <property type="term" value="C:plasma membrane"/>
    <property type="evidence" value="ECO:0007669"/>
    <property type="project" value="UniProtKB-SubCell"/>
</dbReference>
<evidence type="ECO:0000256" key="2">
    <source>
        <dbReference type="ARBA" id="ARBA00007165"/>
    </source>
</evidence>
<keyword evidence="8" id="KW-1185">Reference proteome</keyword>
<evidence type="ECO:0000256" key="6">
    <source>
        <dbReference type="RuleBase" id="RU363076"/>
    </source>
</evidence>
<accession>A0A547Q7U5</accession>
<dbReference type="Proteomes" id="UP000318590">
    <property type="component" value="Unassembled WGS sequence"/>
</dbReference>
<keyword evidence="4 6" id="KW-1133">Transmembrane helix</keyword>
<feature type="transmembrane region" description="Helical" evidence="6">
    <location>
        <begin position="191"/>
        <end position="213"/>
    </location>
</feature>
<dbReference type="InterPro" id="IPR045214">
    <property type="entry name" value="Surf1/Surf4"/>
</dbReference>
<dbReference type="InterPro" id="IPR002994">
    <property type="entry name" value="Surf1/Shy1"/>
</dbReference>
<keyword evidence="3 6" id="KW-0812">Transmembrane</keyword>
<comment type="subcellular location">
    <subcellularLocation>
        <location evidence="6">Cell membrane</location>
        <topology evidence="6">Multi-pass membrane protein</topology>
    </subcellularLocation>
    <subcellularLocation>
        <location evidence="1">Membrane</location>
    </subcellularLocation>
</comment>
<dbReference type="PANTHER" id="PTHR23427:SF2">
    <property type="entry name" value="SURFEIT LOCUS PROTEIN 1"/>
    <property type="match status" value="1"/>
</dbReference>
<name>A0A547Q7U5_9RHOB</name>
<evidence type="ECO:0000313" key="7">
    <source>
        <dbReference type="EMBL" id="TRD22467.1"/>
    </source>
</evidence>
<organism evidence="7 8">
    <name type="scientific">Palleronia caenipelagi</name>
    <dbReference type="NCBI Taxonomy" id="2489174"/>
    <lineage>
        <taxon>Bacteria</taxon>
        <taxon>Pseudomonadati</taxon>
        <taxon>Pseudomonadota</taxon>
        <taxon>Alphaproteobacteria</taxon>
        <taxon>Rhodobacterales</taxon>
        <taxon>Roseobacteraceae</taxon>
        <taxon>Palleronia</taxon>
    </lineage>
</organism>